<dbReference type="PANTHER" id="PTHR10219:SF43">
    <property type="entry name" value="GLYCOLIPID TRANSFER PROTEIN DOMAIN-CONTAINING PROTEIN"/>
    <property type="match status" value="1"/>
</dbReference>
<dbReference type="SUPFAM" id="SSF110004">
    <property type="entry name" value="Glycolipid transfer protein, GLTP"/>
    <property type="match status" value="1"/>
</dbReference>
<accession>A0A9P0MXN1</accession>
<dbReference type="Gene3D" id="1.10.3520.10">
    <property type="entry name" value="Glycolipid transfer protein"/>
    <property type="match status" value="1"/>
</dbReference>
<dbReference type="GO" id="GO:1902387">
    <property type="term" value="F:ceramide 1-phosphate binding"/>
    <property type="evidence" value="ECO:0007669"/>
    <property type="project" value="TreeGrafter"/>
</dbReference>
<evidence type="ECO:0000259" key="2">
    <source>
        <dbReference type="Pfam" id="PF08718"/>
    </source>
</evidence>
<dbReference type="InterPro" id="IPR014830">
    <property type="entry name" value="Glycolipid_transfer_prot_dom"/>
</dbReference>
<dbReference type="GO" id="GO:0016020">
    <property type="term" value="C:membrane"/>
    <property type="evidence" value="ECO:0007669"/>
    <property type="project" value="TreeGrafter"/>
</dbReference>
<evidence type="ECO:0000313" key="4">
    <source>
        <dbReference type="Proteomes" id="UP001152798"/>
    </source>
</evidence>
<dbReference type="GO" id="GO:1902388">
    <property type="term" value="F:ceramide 1-phosphate transfer activity"/>
    <property type="evidence" value="ECO:0007669"/>
    <property type="project" value="TreeGrafter"/>
</dbReference>
<dbReference type="PANTHER" id="PTHR10219">
    <property type="entry name" value="GLYCOLIPID TRANSFER PROTEIN-RELATED"/>
    <property type="match status" value="1"/>
</dbReference>
<dbReference type="OrthoDB" id="116883at2759"/>
<evidence type="ECO:0000256" key="1">
    <source>
        <dbReference type="ARBA" id="ARBA00007148"/>
    </source>
</evidence>
<evidence type="ECO:0000313" key="3">
    <source>
        <dbReference type="EMBL" id="CAH1408026.1"/>
    </source>
</evidence>
<dbReference type="InterPro" id="IPR036497">
    <property type="entry name" value="GLTP_sf"/>
</dbReference>
<name>A0A9P0MXN1_NEZVI</name>
<dbReference type="Proteomes" id="UP001152798">
    <property type="component" value="Chromosome 7"/>
</dbReference>
<dbReference type="EMBL" id="OV725083">
    <property type="protein sequence ID" value="CAH1408026.1"/>
    <property type="molecule type" value="Genomic_DNA"/>
</dbReference>
<dbReference type="AlphaFoldDB" id="A0A9P0MXN1"/>
<reference evidence="3" key="1">
    <citation type="submission" date="2022-01" db="EMBL/GenBank/DDBJ databases">
        <authorList>
            <person name="King R."/>
        </authorList>
    </citation>
    <scope>NUCLEOTIDE SEQUENCE</scope>
</reference>
<dbReference type="GO" id="GO:0032691">
    <property type="term" value="P:negative regulation of interleukin-1 beta production"/>
    <property type="evidence" value="ECO:0007669"/>
    <property type="project" value="UniProtKB-ARBA"/>
</dbReference>
<dbReference type="FunFam" id="1.10.3520.10:FF:000002">
    <property type="entry name" value="Ceramide-1-phosphate transfer protein"/>
    <property type="match status" value="1"/>
</dbReference>
<proteinExistence type="inferred from homology"/>
<dbReference type="Pfam" id="PF08718">
    <property type="entry name" value="GLTP"/>
    <property type="match status" value="1"/>
</dbReference>
<protein>
    <recommendedName>
        <fullName evidence="2">Glycolipid transfer protein domain-containing protein</fullName>
    </recommendedName>
</protein>
<comment type="similarity">
    <text evidence="1">Belongs to the GLTP family.</text>
</comment>
<feature type="domain" description="Glycolipid transfer protein" evidence="2">
    <location>
        <begin position="29"/>
        <end position="172"/>
    </location>
</feature>
<organism evidence="3 4">
    <name type="scientific">Nezara viridula</name>
    <name type="common">Southern green stink bug</name>
    <name type="synonym">Cimex viridulus</name>
    <dbReference type="NCBI Taxonomy" id="85310"/>
    <lineage>
        <taxon>Eukaryota</taxon>
        <taxon>Metazoa</taxon>
        <taxon>Ecdysozoa</taxon>
        <taxon>Arthropoda</taxon>
        <taxon>Hexapoda</taxon>
        <taxon>Insecta</taxon>
        <taxon>Pterygota</taxon>
        <taxon>Neoptera</taxon>
        <taxon>Paraneoptera</taxon>
        <taxon>Hemiptera</taxon>
        <taxon>Heteroptera</taxon>
        <taxon>Panheteroptera</taxon>
        <taxon>Pentatomomorpha</taxon>
        <taxon>Pentatomoidea</taxon>
        <taxon>Pentatomidae</taxon>
        <taxon>Pentatominae</taxon>
        <taxon>Nezara</taxon>
    </lineage>
</organism>
<dbReference type="GO" id="GO:0005829">
    <property type="term" value="C:cytosol"/>
    <property type="evidence" value="ECO:0007669"/>
    <property type="project" value="TreeGrafter"/>
</dbReference>
<keyword evidence="4" id="KW-1185">Reference proteome</keyword>
<gene>
    <name evidence="3" type="ORF">NEZAVI_LOCUS15631</name>
</gene>
<sequence>MTEAVDYFDIRKTYESFNSSLLEDEDIDIGFYLEAYKELCKFCGFLGPVFSFVKNEIVSKSEIMHQLRNNCQDDHFETVKKMIEYENESQLLHKKNYVSGCRTFLRLHRGLDFIRTFLRRIGETDLDSETSAIGYDSYSNTLGKYHGWCIQQAAYVGMKFLPKKKNLVSKVCGSNWEEIGNILPLMLNAADEVYNRTEQCYRTNGLLDLP</sequence>